<accession>A0A1V8T5Q3</accession>
<dbReference type="OrthoDB" id="5272396at2759"/>
<keyword evidence="3" id="KW-1185">Reference proteome</keyword>
<dbReference type="PANTHER" id="PTHR42085:SF2">
    <property type="entry name" value="F-BOX DOMAIN-CONTAINING PROTEIN"/>
    <property type="match status" value="1"/>
</dbReference>
<proteinExistence type="predicted"/>
<evidence type="ECO:0000259" key="1">
    <source>
        <dbReference type="Pfam" id="PF20150"/>
    </source>
</evidence>
<reference evidence="3" key="1">
    <citation type="submission" date="2017-03" db="EMBL/GenBank/DDBJ databases">
        <title>Genomes of endolithic fungi from Antarctica.</title>
        <authorList>
            <person name="Coleine C."/>
            <person name="Masonjones S."/>
            <person name="Stajich J.E."/>
        </authorList>
    </citation>
    <scope>NUCLEOTIDE SEQUENCE [LARGE SCALE GENOMIC DNA]</scope>
    <source>
        <strain evidence="3">CCFEE 5527</strain>
    </source>
</reference>
<dbReference type="PANTHER" id="PTHR42085">
    <property type="entry name" value="F-BOX DOMAIN-CONTAINING PROTEIN"/>
    <property type="match status" value="1"/>
</dbReference>
<dbReference type="InterPro" id="IPR045518">
    <property type="entry name" value="2EXR"/>
</dbReference>
<dbReference type="AlphaFoldDB" id="A0A1V8T5Q3"/>
<dbReference type="EMBL" id="NAJO01000016">
    <property type="protein sequence ID" value="OQO06649.1"/>
    <property type="molecule type" value="Genomic_DNA"/>
</dbReference>
<comment type="caution">
    <text evidence="2">The sequence shown here is derived from an EMBL/GenBank/DDBJ whole genome shotgun (WGS) entry which is preliminary data.</text>
</comment>
<name>A0A1V8T5Q3_9PEZI</name>
<evidence type="ECO:0000313" key="3">
    <source>
        <dbReference type="Proteomes" id="UP000192596"/>
    </source>
</evidence>
<dbReference type="Proteomes" id="UP000192596">
    <property type="component" value="Unassembled WGS sequence"/>
</dbReference>
<organism evidence="2 3">
    <name type="scientific">Cryoendolithus antarcticus</name>
    <dbReference type="NCBI Taxonomy" id="1507870"/>
    <lineage>
        <taxon>Eukaryota</taxon>
        <taxon>Fungi</taxon>
        <taxon>Dikarya</taxon>
        <taxon>Ascomycota</taxon>
        <taxon>Pezizomycotina</taxon>
        <taxon>Dothideomycetes</taxon>
        <taxon>Dothideomycetidae</taxon>
        <taxon>Cladosporiales</taxon>
        <taxon>Cladosporiaceae</taxon>
        <taxon>Cryoendolithus</taxon>
    </lineage>
</organism>
<sequence>MFSLLPIPSSPPPSLLTLPPELRLQIFALALSPYPKTLVTFHLDPYQREDYVEATQPALTRVSRQLRAEALPLFYQQNSFVLHSEGKKGDERERWFRGMGIWVEELRTLEMWVRFWKRGGDGRGGGIVGVGLKWEGGRWRVGEVWRWVCNVRKPAGLERDGEWILKEMVRLIGEASQLCGRGGEIGVEGHGDVVRRLREGYVEWKNGRDGG</sequence>
<dbReference type="InterPro" id="IPR038883">
    <property type="entry name" value="AN11006-like"/>
</dbReference>
<dbReference type="STRING" id="1507870.A0A1V8T5Q3"/>
<dbReference type="Pfam" id="PF20150">
    <property type="entry name" value="2EXR"/>
    <property type="match status" value="1"/>
</dbReference>
<protein>
    <recommendedName>
        <fullName evidence="1">2EXR domain-containing protein</fullName>
    </recommendedName>
</protein>
<dbReference type="InParanoid" id="A0A1V8T5Q3"/>
<feature type="domain" description="2EXR" evidence="1">
    <location>
        <begin position="18"/>
        <end position="89"/>
    </location>
</feature>
<evidence type="ECO:0000313" key="2">
    <source>
        <dbReference type="EMBL" id="OQO06649.1"/>
    </source>
</evidence>
<gene>
    <name evidence="2" type="ORF">B0A48_08436</name>
</gene>